<evidence type="ECO:0000256" key="8">
    <source>
        <dbReference type="SAM" id="MobiDB-lite"/>
    </source>
</evidence>
<evidence type="ECO:0008006" key="12">
    <source>
        <dbReference type="Google" id="ProtNLM"/>
    </source>
</evidence>
<dbReference type="EMBL" id="LGRX02001216">
    <property type="protein sequence ID" value="KAK3286642.1"/>
    <property type="molecule type" value="Genomic_DNA"/>
</dbReference>
<dbReference type="Gene3D" id="3.90.1680.10">
    <property type="entry name" value="SOS response associated peptidase-like"/>
    <property type="match status" value="1"/>
</dbReference>
<keyword evidence="7" id="KW-0456">Lyase</keyword>
<evidence type="ECO:0000256" key="2">
    <source>
        <dbReference type="ARBA" id="ARBA00022670"/>
    </source>
</evidence>
<dbReference type="PANTHER" id="PTHR13604">
    <property type="entry name" value="DC12-RELATED"/>
    <property type="match status" value="1"/>
</dbReference>
<evidence type="ECO:0000313" key="9">
    <source>
        <dbReference type="EMBL" id="KAK3286579.1"/>
    </source>
</evidence>
<evidence type="ECO:0000256" key="4">
    <source>
        <dbReference type="ARBA" id="ARBA00022801"/>
    </source>
</evidence>
<dbReference type="PANTHER" id="PTHR13604:SF0">
    <property type="entry name" value="ABASIC SITE PROCESSING PROTEIN HMCES"/>
    <property type="match status" value="1"/>
</dbReference>
<keyword evidence="3" id="KW-0227">DNA damage</keyword>
<evidence type="ECO:0000256" key="1">
    <source>
        <dbReference type="ARBA" id="ARBA00008136"/>
    </source>
</evidence>
<feature type="region of interest" description="Disordered" evidence="8">
    <location>
        <begin position="201"/>
        <end position="223"/>
    </location>
</feature>
<dbReference type="GO" id="GO:0016829">
    <property type="term" value="F:lyase activity"/>
    <property type="evidence" value="ECO:0007669"/>
    <property type="project" value="UniProtKB-KW"/>
</dbReference>
<reference evidence="10 11" key="1">
    <citation type="journal article" date="2015" name="Genome Biol. Evol.">
        <title>Comparative Genomics of a Bacterivorous Green Alga Reveals Evolutionary Causalities and Consequences of Phago-Mixotrophic Mode of Nutrition.</title>
        <authorList>
            <person name="Burns J.A."/>
            <person name="Paasch A."/>
            <person name="Narechania A."/>
            <person name="Kim E."/>
        </authorList>
    </citation>
    <scope>NUCLEOTIDE SEQUENCE [LARGE SCALE GENOMIC DNA]</scope>
    <source>
        <strain evidence="10">PLY_AMNH</strain>
    </source>
</reference>
<dbReference type="AlphaFoldDB" id="A0AAE0GYE9"/>
<evidence type="ECO:0000256" key="3">
    <source>
        <dbReference type="ARBA" id="ARBA00022763"/>
    </source>
</evidence>
<organism evidence="10 11">
    <name type="scientific">Cymbomonas tetramitiformis</name>
    <dbReference type="NCBI Taxonomy" id="36881"/>
    <lineage>
        <taxon>Eukaryota</taxon>
        <taxon>Viridiplantae</taxon>
        <taxon>Chlorophyta</taxon>
        <taxon>Pyramimonadophyceae</taxon>
        <taxon>Pyramimonadales</taxon>
        <taxon>Pyramimonadaceae</taxon>
        <taxon>Cymbomonas</taxon>
    </lineage>
</organism>
<keyword evidence="5" id="KW-0190">Covalent protein-DNA linkage</keyword>
<dbReference type="Proteomes" id="UP001190700">
    <property type="component" value="Unassembled WGS sequence"/>
</dbReference>
<dbReference type="EMBL" id="LGRX02001216">
    <property type="protein sequence ID" value="KAK3286579.1"/>
    <property type="molecule type" value="Genomic_DNA"/>
</dbReference>
<keyword evidence="11" id="KW-1185">Reference proteome</keyword>
<keyword evidence="2" id="KW-0645">Protease</keyword>
<sequence>MDLTATRDRQGEVRANFNLGPMQKAPIIASDGSKIRAVTATWSLIPTWWKQDLEEKKFSTFNAKSETITTTRSFNGPIKSLRCLVPAQAYYEWKREGKVKQGAFAIGMNDQSMFAMAGIWTYWKGTYKQKDWEGYSFSILTCKPNPLTADVHHRMPVILHKDTYQDWLHAPVEQALNLASPYPSQNMDVWEVDGRVGKLSENDEGLLAPKAEEKPDDETGLLL</sequence>
<proteinExistence type="inferred from homology"/>
<evidence type="ECO:0000313" key="11">
    <source>
        <dbReference type="Proteomes" id="UP001190700"/>
    </source>
</evidence>
<dbReference type="GO" id="GO:0006508">
    <property type="term" value="P:proteolysis"/>
    <property type="evidence" value="ECO:0007669"/>
    <property type="project" value="UniProtKB-KW"/>
</dbReference>
<evidence type="ECO:0000256" key="5">
    <source>
        <dbReference type="ARBA" id="ARBA00023124"/>
    </source>
</evidence>
<dbReference type="Pfam" id="PF02586">
    <property type="entry name" value="SRAP"/>
    <property type="match status" value="1"/>
</dbReference>
<name>A0AAE0GYE9_9CHLO</name>
<dbReference type="InterPro" id="IPR036590">
    <property type="entry name" value="SRAP-like"/>
</dbReference>
<evidence type="ECO:0000256" key="6">
    <source>
        <dbReference type="ARBA" id="ARBA00023125"/>
    </source>
</evidence>
<keyword evidence="4" id="KW-0378">Hydrolase</keyword>
<comment type="caution">
    <text evidence="10">The sequence shown here is derived from an EMBL/GenBank/DDBJ whole genome shotgun (WGS) entry which is preliminary data.</text>
</comment>
<accession>A0AAE0GYE9</accession>
<evidence type="ECO:0000256" key="7">
    <source>
        <dbReference type="ARBA" id="ARBA00023239"/>
    </source>
</evidence>
<reference evidence="10" key="2">
    <citation type="submission" date="2023-06" db="EMBL/GenBank/DDBJ databases">
        <title>Long-read-based genome assembly of the green algal bacterivore Cymbomonas tetramitiformis.</title>
        <authorList>
            <person name="Gyaltshen Y."/>
            <person name="Rozenberg A."/>
            <person name="Paasch A."/>
            <person name="Burns J.A."/>
            <person name="Warring S."/>
            <person name="Larson R."/>
            <person name="Maurer-Alcala X."/>
            <person name="Dacks J."/>
            <person name="Kim E."/>
        </authorList>
    </citation>
    <scope>NUCLEOTIDE SEQUENCE</scope>
    <source>
        <strain evidence="10">PLY_AMNH</strain>
    </source>
</reference>
<feature type="compositionally biased region" description="Acidic residues" evidence="8">
    <location>
        <begin position="214"/>
        <end position="223"/>
    </location>
</feature>
<dbReference type="GO" id="GO:0003697">
    <property type="term" value="F:single-stranded DNA binding"/>
    <property type="evidence" value="ECO:0007669"/>
    <property type="project" value="InterPro"/>
</dbReference>
<gene>
    <name evidence="9" type="ORF">CYMTET_5805</name>
    <name evidence="10" type="ORF">CYMTET_5868</name>
</gene>
<dbReference type="GO" id="GO:0008233">
    <property type="term" value="F:peptidase activity"/>
    <property type="evidence" value="ECO:0007669"/>
    <property type="project" value="UniProtKB-KW"/>
</dbReference>
<dbReference type="SUPFAM" id="SSF143081">
    <property type="entry name" value="BB1717-like"/>
    <property type="match status" value="1"/>
</dbReference>
<protein>
    <recommendedName>
        <fullName evidence="12">Abasic site processing protein</fullName>
    </recommendedName>
</protein>
<dbReference type="InterPro" id="IPR003738">
    <property type="entry name" value="SRAP"/>
</dbReference>
<evidence type="ECO:0000313" key="10">
    <source>
        <dbReference type="EMBL" id="KAK3286642.1"/>
    </source>
</evidence>
<dbReference type="GO" id="GO:0106300">
    <property type="term" value="P:protein-DNA covalent cross-linking repair"/>
    <property type="evidence" value="ECO:0007669"/>
    <property type="project" value="InterPro"/>
</dbReference>
<comment type="similarity">
    <text evidence="1">Belongs to the SOS response-associated peptidase family.</text>
</comment>
<keyword evidence="6" id="KW-0238">DNA-binding</keyword>